<dbReference type="Gene3D" id="6.10.30.10">
    <property type="match status" value="1"/>
</dbReference>
<dbReference type="EMBL" id="BAABCN010000012">
    <property type="protein sequence ID" value="GAA3889337.1"/>
    <property type="molecule type" value="Genomic_DNA"/>
</dbReference>
<evidence type="ECO:0000259" key="1">
    <source>
        <dbReference type="Pfam" id="PF01796"/>
    </source>
</evidence>
<accession>A0ABP7KXF8</accession>
<organism evidence="3 4">
    <name type="scientific">Leifsonia kafniensis</name>
    <dbReference type="NCBI Taxonomy" id="475957"/>
    <lineage>
        <taxon>Bacteria</taxon>
        <taxon>Bacillati</taxon>
        <taxon>Actinomycetota</taxon>
        <taxon>Actinomycetes</taxon>
        <taxon>Micrococcales</taxon>
        <taxon>Microbacteriaceae</taxon>
        <taxon>Leifsonia</taxon>
    </lineage>
</organism>
<dbReference type="SUPFAM" id="SSF50249">
    <property type="entry name" value="Nucleic acid-binding proteins"/>
    <property type="match status" value="1"/>
</dbReference>
<dbReference type="PANTHER" id="PTHR34075:SF5">
    <property type="entry name" value="BLR3430 PROTEIN"/>
    <property type="match status" value="1"/>
</dbReference>
<dbReference type="InterPro" id="IPR022002">
    <property type="entry name" value="ChsH2_Znr"/>
</dbReference>
<reference evidence="4" key="1">
    <citation type="journal article" date="2019" name="Int. J. Syst. Evol. Microbiol.">
        <title>The Global Catalogue of Microorganisms (GCM) 10K type strain sequencing project: providing services to taxonomists for standard genome sequencing and annotation.</title>
        <authorList>
            <consortium name="The Broad Institute Genomics Platform"/>
            <consortium name="The Broad Institute Genome Sequencing Center for Infectious Disease"/>
            <person name="Wu L."/>
            <person name="Ma J."/>
        </authorList>
    </citation>
    <scope>NUCLEOTIDE SEQUENCE [LARGE SCALE GENOMIC DNA]</scope>
    <source>
        <strain evidence="4">JCM 17021</strain>
    </source>
</reference>
<dbReference type="InterPro" id="IPR012340">
    <property type="entry name" value="NA-bd_OB-fold"/>
</dbReference>
<comment type="caution">
    <text evidence="3">The sequence shown here is derived from an EMBL/GenBank/DDBJ whole genome shotgun (WGS) entry which is preliminary data.</text>
</comment>
<dbReference type="Pfam" id="PF12172">
    <property type="entry name" value="zf-ChsH2"/>
    <property type="match status" value="1"/>
</dbReference>
<feature type="domain" description="ChsH2 rubredoxin-like zinc ribbon" evidence="2">
    <location>
        <begin position="19"/>
        <end position="53"/>
    </location>
</feature>
<evidence type="ECO:0000313" key="4">
    <source>
        <dbReference type="Proteomes" id="UP001501803"/>
    </source>
</evidence>
<feature type="domain" description="ChsH2 C-terminal OB-fold" evidence="1">
    <location>
        <begin position="56"/>
        <end position="123"/>
    </location>
</feature>
<name>A0ABP7KXF8_9MICO</name>
<proteinExistence type="predicted"/>
<dbReference type="Pfam" id="PF01796">
    <property type="entry name" value="OB_ChsH2_C"/>
    <property type="match status" value="1"/>
</dbReference>
<dbReference type="InterPro" id="IPR002878">
    <property type="entry name" value="ChsH2_C"/>
</dbReference>
<dbReference type="Proteomes" id="UP001501803">
    <property type="component" value="Unassembled WGS sequence"/>
</dbReference>
<gene>
    <name evidence="3" type="ORF">GCM10022381_34050</name>
</gene>
<keyword evidence="4" id="KW-1185">Reference proteome</keyword>
<dbReference type="InterPro" id="IPR052513">
    <property type="entry name" value="Thioester_dehydratase-like"/>
</dbReference>
<dbReference type="PANTHER" id="PTHR34075">
    <property type="entry name" value="BLR3430 PROTEIN"/>
    <property type="match status" value="1"/>
</dbReference>
<protein>
    <submittedName>
        <fullName evidence="3">OB-fold domain-containing protein</fullName>
    </submittedName>
</protein>
<evidence type="ECO:0000259" key="2">
    <source>
        <dbReference type="Pfam" id="PF12172"/>
    </source>
</evidence>
<evidence type="ECO:0000313" key="3">
    <source>
        <dbReference type="EMBL" id="GAA3889337.1"/>
    </source>
</evidence>
<dbReference type="RefSeq" id="WP_345068875.1">
    <property type="nucleotide sequence ID" value="NZ_BAABCN010000012.1"/>
</dbReference>
<sequence length="144" mass="15829">MSAPTKPLPRIDADSAPFWEAAAEGRLVGQRCGSCDSWRWPPREHCPECHAATPVWHELPGTGSIVGLVVVHRPMDPAFADEIPLALIHVVLDGTDDKGVLQSTLQQGEWEHARVGSRVAVQFTPLHDDVVLPTFTLLELEKEI</sequence>